<sequence length="356" mass="39417">MMPTLARLNPFIAPMVRRVSQADGVTVEELQPEEIEILPPAAILPGQIDRVTSTDGLSPLEYHLQSLTATTFRHAPVLRKMAKNAIVAFDGFATARHSRRHSNALFAQVLGQRLASVNRLRYCHEGLASRHFGHWLTDAMLESLIDGPELGHLWMPAPSNWPHATQYQQILDLPSVGADLVFARELFFYQDFGQGSHKRARYARIRRAIHARHGAATGAECVFISRGNTGAARLIRDQDRLVDELVRRNWTIIEVSTASLDQLQTALCSARIVVSMDGSHLTHAQLSLTPGSVLIVLVPHDRFTTVHLDYANANRISAGFVVLEGSAGEGYVVNWDEVMRTIELSTTRAGLMPPAE</sequence>
<reference evidence="2 4" key="1">
    <citation type="submission" date="2015-03" db="EMBL/GenBank/DDBJ databases">
        <authorList>
            <person name="Hassan Y.I."/>
            <person name="Lepp D."/>
            <person name="Zhou T."/>
        </authorList>
    </citation>
    <scope>NUCLEOTIDE SEQUENCE [LARGE SCALE GENOMIC DNA]</scope>
    <source>
        <strain evidence="2 4">DSM 17137</strain>
    </source>
</reference>
<reference evidence="3 5" key="2">
    <citation type="submission" date="2016-11" db="EMBL/GenBank/DDBJ databases">
        <authorList>
            <person name="Jaros S."/>
            <person name="Januszkiewicz K."/>
            <person name="Wedrychowicz H."/>
        </authorList>
    </citation>
    <scope>NUCLEOTIDE SEQUENCE [LARGE SCALE GENOMIC DNA]</scope>
    <source>
        <strain evidence="3 5">DSM 17137</strain>
    </source>
</reference>
<evidence type="ECO:0000313" key="4">
    <source>
        <dbReference type="Proteomes" id="UP000033608"/>
    </source>
</evidence>
<dbReference type="STRING" id="1121477.SAMN02745223_02467"/>
<dbReference type="EMBL" id="LAJF01000061">
    <property type="protein sequence ID" value="KKB85040.1"/>
    <property type="molecule type" value="Genomic_DNA"/>
</dbReference>
<keyword evidence="4" id="KW-1185">Reference proteome</keyword>
<protein>
    <submittedName>
        <fullName evidence="3">Capsular polysaccharide biosynthesis protein</fullName>
    </submittedName>
</protein>
<dbReference type="PATRIC" id="fig|1121477.3.peg.2632"/>
<evidence type="ECO:0000313" key="3">
    <source>
        <dbReference type="EMBL" id="SHF38547.1"/>
    </source>
</evidence>
<dbReference type="Pfam" id="PF04577">
    <property type="entry name" value="Glyco_transf_61"/>
    <property type="match status" value="1"/>
</dbReference>
<dbReference type="Proteomes" id="UP000184533">
    <property type="component" value="Unassembled WGS sequence"/>
</dbReference>
<evidence type="ECO:0000313" key="5">
    <source>
        <dbReference type="Proteomes" id="UP000184533"/>
    </source>
</evidence>
<name>A0A0F5LRR3_9HYPH</name>
<gene>
    <name evidence="3" type="ORF">SAMN02745223_02467</name>
    <name evidence="2" type="ORF">VW29_07715</name>
</gene>
<evidence type="ECO:0000313" key="2">
    <source>
        <dbReference type="EMBL" id="KKB85040.1"/>
    </source>
</evidence>
<dbReference type="GO" id="GO:0016757">
    <property type="term" value="F:glycosyltransferase activity"/>
    <property type="evidence" value="ECO:0007669"/>
    <property type="project" value="InterPro"/>
</dbReference>
<dbReference type="RefSeq" id="WP_046134740.1">
    <property type="nucleotide sequence ID" value="NZ_FQVC01000007.1"/>
</dbReference>
<dbReference type="EMBL" id="FQVC01000007">
    <property type="protein sequence ID" value="SHF38547.1"/>
    <property type="molecule type" value="Genomic_DNA"/>
</dbReference>
<organism evidence="2 4">
    <name type="scientific">Devosia limi DSM 17137</name>
    <dbReference type="NCBI Taxonomy" id="1121477"/>
    <lineage>
        <taxon>Bacteria</taxon>
        <taxon>Pseudomonadati</taxon>
        <taxon>Pseudomonadota</taxon>
        <taxon>Alphaproteobacteria</taxon>
        <taxon>Hyphomicrobiales</taxon>
        <taxon>Devosiaceae</taxon>
        <taxon>Devosia</taxon>
    </lineage>
</organism>
<evidence type="ECO:0000259" key="1">
    <source>
        <dbReference type="Pfam" id="PF04577"/>
    </source>
</evidence>
<dbReference type="AlphaFoldDB" id="A0A0F5LRR3"/>
<accession>A0A0F5LRR3</accession>
<dbReference type="OrthoDB" id="6935590at2"/>
<proteinExistence type="predicted"/>
<dbReference type="InterPro" id="IPR049625">
    <property type="entry name" value="Glyco_transf_61_cat"/>
</dbReference>
<dbReference type="Proteomes" id="UP000033608">
    <property type="component" value="Unassembled WGS sequence"/>
</dbReference>
<feature type="domain" description="Glycosyltransferase 61 catalytic" evidence="1">
    <location>
        <begin position="132"/>
        <end position="285"/>
    </location>
</feature>